<evidence type="ECO:0000313" key="7">
    <source>
        <dbReference type="Proteomes" id="UP000197054"/>
    </source>
</evidence>
<gene>
    <name evidence="6" type="ORF">CEG42_02860</name>
</gene>
<accession>A0AAC9T3I8</accession>
<dbReference type="AlphaFoldDB" id="A0AAC9T3I8"/>
<dbReference type="EMBL" id="CP021991">
    <property type="protein sequence ID" value="ASD30135.1"/>
    <property type="molecule type" value="Genomic_DNA"/>
</dbReference>
<evidence type="ECO:0000313" key="6">
    <source>
        <dbReference type="EMBL" id="ASD30135.1"/>
    </source>
</evidence>
<dbReference type="GO" id="GO:0003677">
    <property type="term" value="F:DNA binding"/>
    <property type="evidence" value="ECO:0007669"/>
    <property type="project" value="UniProtKB-KW"/>
</dbReference>
<dbReference type="InterPro" id="IPR051212">
    <property type="entry name" value="Type-I_RE_S_subunit"/>
</dbReference>
<evidence type="ECO:0000259" key="5">
    <source>
        <dbReference type="Pfam" id="PF01420"/>
    </source>
</evidence>
<evidence type="ECO:0000256" key="3">
    <source>
        <dbReference type="ARBA" id="ARBA00023125"/>
    </source>
</evidence>
<dbReference type="RefSeq" id="WP_088409174.1">
    <property type="nucleotide sequence ID" value="NZ_JAWFKT010000022.1"/>
</dbReference>
<sequence length="191" mass="22625">MWILNDIYQKLFFYINGLNIKQIFKFIKTGNKNANAEKKNGNYIFWTCNKLPKKIDTYSFDGEALLVPGNGDLGNVNYFKGKFDAYQRTYVLMEPNENINIKFVYHLLKNSLKNYFSTNQKNSVISYIKLPILENFTIPIPHISIQNKIVEILDKLEAYTKDIGVGLPFEIKQRKKQYEYYRNKLLDFKKY</sequence>
<proteinExistence type="inferred from homology"/>
<dbReference type="GO" id="GO:0009307">
    <property type="term" value="P:DNA restriction-modification system"/>
    <property type="evidence" value="ECO:0007669"/>
    <property type="project" value="UniProtKB-KW"/>
</dbReference>
<dbReference type="PANTHER" id="PTHR43140:SF1">
    <property type="entry name" value="TYPE I RESTRICTION ENZYME ECOKI SPECIFICITY SUBUNIT"/>
    <property type="match status" value="1"/>
</dbReference>
<evidence type="ECO:0000256" key="4">
    <source>
        <dbReference type="ARBA" id="ARBA00038652"/>
    </source>
</evidence>
<name>A0AAC9T3I8_UREPR</name>
<dbReference type="InterPro" id="IPR000055">
    <property type="entry name" value="Restrct_endonuc_typeI_TRD"/>
</dbReference>
<evidence type="ECO:0000256" key="1">
    <source>
        <dbReference type="ARBA" id="ARBA00010923"/>
    </source>
</evidence>
<dbReference type="Gene3D" id="3.90.220.20">
    <property type="entry name" value="DNA methylase specificity domains"/>
    <property type="match status" value="1"/>
</dbReference>
<feature type="domain" description="Type I restriction modification DNA specificity" evidence="5">
    <location>
        <begin position="19"/>
        <end position="172"/>
    </location>
</feature>
<dbReference type="Pfam" id="PF01420">
    <property type="entry name" value="Methylase_S"/>
    <property type="match status" value="1"/>
</dbReference>
<keyword evidence="3" id="KW-0238">DNA-binding</keyword>
<dbReference type="PANTHER" id="PTHR43140">
    <property type="entry name" value="TYPE-1 RESTRICTION ENZYME ECOKI SPECIFICITY PROTEIN"/>
    <property type="match status" value="1"/>
</dbReference>
<reference evidence="6 7" key="1">
    <citation type="submission" date="2017-06" db="EMBL/GenBank/DDBJ databases">
        <title>Genome Sequencing and Comparative Genomics Analysis of Five Ureaplasma Urealyticums with Different Drug Resistance.</title>
        <authorList>
            <person name="Ma L."/>
            <person name="Jia T."/>
        </authorList>
    </citation>
    <scope>NUCLEOTIDE SEQUENCE [LARGE SCALE GENOMIC DNA]</scope>
    <source>
        <strain evidence="7">hebnu uu3</strain>
    </source>
</reference>
<dbReference type="InterPro" id="IPR044946">
    <property type="entry name" value="Restrct_endonuc_typeI_TRD_sf"/>
</dbReference>
<comment type="subunit">
    <text evidence="4">The methyltransferase is composed of M and S polypeptides.</text>
</comment>
<comment type="similarity">
    <text evidence="1">Belongs to the type-I restriction system S methylase family.</text>
</comment>
<dbReference type="SUPFAM" id="SSF116734">
    <property type="entry name" value="DNA methylase specificity domain"/>
    <property type="match status" value="1"/>
</dbReference>
<dbReference type="Proteomes" id="UP000197054">
    <property type="component" value="Chromosome"/>
</dbReference>
<organism evidence="6 7">
    <name type="scientific">Ureaplasma parvum</name>
    <name type="common">Ureaplasma urealyticum biotype 1</name>
    <dbReference type="NCBI Taxonomy" id="134821"/>
    <lineage>
        <taxon>Bacteria</taxon>
        <taxon>Bacillati</taxon>
        <taxon>Mycoplasmatota</taxon>
        <taxon>Mycoplasmoidales</taxon>
        <taxon>Mycoplasmoidaceae</taxon>
        <taxon>Ureaplasma</taxon>
    </lineage>
</organism>
<evidence type="ECO:0000256" key="2">
    <source>
        <dbReference type="ARBA" id="ARBA00022747"/>
    </source>
</evidence>
<keyword evidence="2" id="KW-0680">Restriction system</keyword>
<protein>
    <recommendedName>
        <fullName evidence="5">Type I restriction modification DNA specificity domain-containing protein</fullName>
    </recommendedName>
</protein>